<gene>
    <name evidence="10" type="ORF">PG991_015863</name>
</gene>
<evidence type="ECO:0000256" key="3">
    <source>
        <dbReference type="ARBA" id="ARBA00022729"/>
    </source>
</evidence>
<dbReference type="InterPro" id="IPR051836">
    <property type="entry name" value="Kremen_rcpt"/>
</dbReference>
<keyword evidence="2 8" id="KW-0812">Transmembrane</keyword>
<feature type="region of interest" description="Disordered" evidence="7">
    <location>
        <begin position="192"/>
        <end position="299"/>
    </location>
</feature>
<dbReference type="PROSITE" id="PS51212">
    <property type="entry name" value="WSC"/>
    <property type="match status" value="1"/>
</dbReference>
<keyword evidence="5 8" id="KW-0472">Membrane</keyword>
<evidence type="ECO:0000256" key="1">
    <source>
        <dbReference type="ARBA" id="ARBA00004167"/>
    </source>
</evidence>
<feature type="region of interest" description="Disordered" evidence="7">
    <location>
        <begin position="105"/>
        <end position="159"/>
    </location>
</feature>
<keyword evidence="3" id="KW-0732">Signal</keyword>
<evidence type="ECO:0000313" key="10">
    <source>
        <dbReference type="EMBL" id="KAK7994275.1"/>
    </source>
</evidence>
<evidence type="ECO:0000313" key="11">
    <source>
        <dbReference type="Proteomes" id="UP001396898"/>
    </source>
</evidence>
<feature type="transmembrane region" description="Helical" evidence="8">
    <location>
        <begin position="165"/>
        <end position="187"/>
    </location>
</feature>
<keyword evidence="4 8" id="KW-1133">Transmembrane helix</keyword>
<accession>A0ABR1R0P1</accession>
<evidence type="ECO:0000256" key="4">
    <source>
        <dbReference type="ARBA" id="ARBA00022989"/>
    </source>
</evidence>
<sequence>MSENYTLLGCYLDQSPNRTLNTTAYQGSDLSDARECHAMCNVPQFKAAYFGLEYGTECYCGASDAALRFRPAADSAECDKPCPRNASEMCGSDWRLSIYQILDTSVKPSPSPSPDVMSTASVPPMSSSSTAPGGNNGTTPSPSSTPTEDQRTDDSGGSHLSGGEIAGIVVAVVFILALLAGLVILLMRRRQQRGQKRGRVARSGTGAAAGQRPGTGTTEAGTEGGASGVQMAGASGPTAGAGAGSGSNSREGGLGSGKAKAAGGPGNTASVDGDSLVAGAPYHHHPHNDELPGYQSSAR</sequence>
<comment type="subcellular location">
    <subcellularLocation>
        <location evidence="1">Membrane</location>
        <topology evidence="1">Single-pass membrane protein</topology>
    </subcellularLocation>
</comment>
<dbReference type="PANTHER" id="PTHR24269">
    <property type="entry name" value="KREMEN PROTEIN"/>
    <property type="match status" value="1"/>
</dbReference>
<dbReference type="PANTHER" id="PTHR24269:SF16">
    <property type="entry name" value="PROTEIN SLG1"/>
    <property type="match status" value="1"/>
</dbReference>
<evidence type="ECO:0000256" key="2">
    <source>
        <dbReference type="ARBA" id="ARBA00022692"/>
    </source>
</evidence>
<dbReference type="Pfam" id="PF01822">
    <property type="entry name" value="WSC"/>
    <property type="match status" value="1"/>
</dbReference>
<name>A0ABR1R0P1_9PEZI</name>
<evidence type="ECO:0000256" key="7">
    <source>
        <dbReference type="SAM" id="MobiDB-lite"/>
    </source>
</evidence>
<keyword evidence="6" id="KW-0325">Glycoprotein</keyword>
<dbReference type="EMBL" id="JAQQWI010000024">
    <property type="protein sequence ID" value="KAK7994275.1"/>
    <property type="molecule type" value="Genomic_DNA"/>
</dbReference>
<feature type="compositionally biased region" description="Low complexity" evidence="7">
    <location>
        <begin position="114"/>
        <end position="147"/>
    </location>
</feature>
<reference evidence="10 11" key="1">
    <citation type="submission" date="2023-01" db="EMBL/GenBank/DDBJ databases">
        <title>Analysis of 21 Apiospora genomes using comparative genomics revels a genus with tremendous synthesis potential of carbohydrate active enzymes and secondary metabolites.</title>
        <authorList>
            <person name="Sorensen T."/>
        </authorList>
    </citation>
    <scope>NUCLEOTIDE SEQUENCE [LARGE SCALE GENOMIC DNA]</scope>
    <source>
        <strain evidence="10 11">CBS 20057</strain>
    </source>
</reference>
<dbReference type="Proteomes" id="UP001396898">
    <property type="component" value="Unassembled WGS sequence"/>
</dbReference>
<evidence type="ECO:0000259" key="9">
    <source>
        <dbReference type="PROSITE" id="PS51212"/>
    </source>
</evidence>
<comment type="caution">
    <text evidence="10">The sequence shown here is derived from an EMBL/GenBank/DDBJ whole genome shotgun (WGS) entry which is preliminary data.</text>
</comment>
<keyword evidence="11" id="KW-1185">Reference proteome</keyword>
<dbReference type="InterPro" id="IPR002889">
    <property type="entry name" value="WSC_carb-bd"/>
</dbReference>
<dbReference type="SMART" id="SM00321">
    <property type="entry name" value="WSC"/>
    <property type="match status" value="1"/>
</dbReference>
<feature type="domain" description="WSC" evidence="9">
    <location>
        <begin position="4"/>
        <end position="102"/>
    </location>
</feature>
<evidence type="ECO:0000256" key="8">
    <source>
        <dbReference type="SAM" id="Phobius"/>
    </source>
</evidence>
<evidence type="ECO:0000256" key="6">
    <source>
        <dbReference type="ARBA" id="ARBA00023180"/>
    </source>
</evidence>
<evidence type="ECO:0000256" key="5">
    <source>
        <dbReference type="ARBA" id="ARBA00023136"/>
    </source>
</evidence>
<organism evidence="10 11">
    <name type="scientific">Apiospora marii</name>
    <dbReference type="NCBI Taxonomy" id="335849"/>
    <lineage>
        <taxon>Eukaryota</taxon>
        <taxon>Fungi</taxon>
        <taxon>Dikarya</taxon>
        <taxon>Ascomycota</taxon>
        <taxon>Pezizomycotina</taxon>
        <taxon>Sordariomycetes</taxon>
        <taxon>Xylariomycetidae</taxon>
        <taxon>Amphisphaeriales</taxon>
        <taxon>Apiosporaceae</taxon>
        <taxon>Apiospora</taxon>
    </lineage>
</organism>
<protein>
    <recommendedName>
        <fullName evidence="9">WSC domain-containing protein</fullName>
    </recommendedName>
</protein>
<feature type="compositionally biased region" description="Low complexity" evidence="7">
    <location>
        <begin position="246"/>
        <end position="262"/>
    </location>
</feature>
<proteinExistence type="predicted"/>